<evidence type="ECO:0000313" key="3">
    <source>
        <dbReference type="Proteomes" id="UP000182498"/>
    </source>
</evidence>
<accession>A0A0X2NNS5</accession>
<feature type="transmembrane region" description="Helical" evidence="1">
    <location>
        <begin position="289"/>
        <end position="312"/>
    </location>
</feature>
<dbReference type="EMBL" id="FAUH01000019">
    <property type="protein sequence ID" value="CUU67142.1"/>
    <property type="molecule type" value="Genomic_DNA"/>
</dbReference>
<feature type="transmembrane region" description="Helical" evidence="1">
    <location>
        <begin position="204"/>
        <end position="225"/>
    </location>
</feature>
<proteinExistence type="predicted"/>
<keyword evidence="3" id="KW-1185">Reference proteome</keyword>
<feature type="transmembrane region" description="Helical" evidence="1">
    <location>
        <begin position="237"/>
        <end position="257"/>
    </location>
</feature>
<keyword evidence="1" id="KW-0472">Membrane</keyword>
<gene>
    <name evidence="2" type="ORF">CVAR292_02500</name>
</gene>
<reference evidence="3" key="1">
    <citation type="submission" date="2015-11" db="EMBL/GenBank/DDBJ databases">
        <authorList>
            <person name="Dugat-Bony E."/>
        </authorList>
    </citation>
    <scope>NUCLEOTIDE SEQUENCE [LARGE SCALE GENOMIC DNA]</scope>
    <source>
        <strain evidence="3">Mu292</strain>
    </source>
</reference>
<sequence length="391" mass="43534">MSEVPENGVPAEDHADEYAEEHVTVIGVMVDRGLPEKRVINALAKLGIRPDDSDITDESLRFSGHPRVQVRTASLPMRLDGSVRLADTTPDIMRSYGWDRMIYVTDLPLTTRRPVISQTVHRGTVTMLCLPAFGLLRASEALRQELSRLLRGKPAGAGIREKFTESEDIEGGDADADVTRVIEGRGRGIRLLLGMIAGNQPEQLFKVLTGCLAIAVATGAYGIFYGSMWQMSHTVSVLRMAVISLFAVGALSFWLIYHNGLWNRWPDRESDSVATWRARMDNRATLGTVVIAAVMIYSTVFLSLLVLSVVIVDTNYFRSQVHDDPFPWGYAKLAWMTASLGTMAGAIGSSFDSDDAIREATYNRREHLRRQITGLYEDKPPSRLRPQQRPR</sequence>
<dbReference type="Proteomes" id="UP000182498">
    <property type="component" value="Unassembled WGS sequence"/>
</dbReference>
<dbReference type="OMA" id="TMLCLPA"/>
<dbReference type="AlphaFoldDB" id="A0A0X2NNS5"/>
<evidence type="ECO:0000313" key="2">
    <source>
        <dbReference type="EMBL" id="CUU67142.1"/>
    </source>
</evidence>
<organism evidence="2 3">
    <name type="scientific">Corynebacterium variabile</name>
    <dbReference type="NCBI Taxonomy" id="1727"/>
    <lineage>
        <taxon>Bacteria</taxon>
        <taxon>Bacillati</taxon>
        <taxon>Actinomycetota</taxon>
        <taxon>Actinomycetes</taxon>
        <taxon>Mycobacteriales</taxon>
        <taxon>Corynebacteriaceae</taxon>
        <taxon>Corynebacterium</taxon>
    </lineage>
</organism>
<protein>
    <submittedName>
        <fullName evidence="2">Uncharacterized protein</fullName>
    </submittedName>
</protein>
<dbReference type="RefSeq" id="WP_014011257.1">
    <property type="nucleotide sequence ID" value="NZ_FAUH01000019.1"/>
</dbReference>
<keyword evidence="1" id="KW-1133">Transmembrane helix</keyword>
<keyword evidence="1" id="KW-0812">Transmembrane</keyword>
<evidence type="ECO:0000256" key="1">
    <source>
        <dbReference type="SAM" id="Phobius"/>
    </source>
</evidence>
<name>A0A0X2NNS5_9CORY</name>